<dbReference type="InterPro" id="IPR051391">
    <property type="entry name" value="Protease_inhibitor_I20"/>
</dbReference>
<accession>A0A9P1EJT9</accession>
<dbReference type="AlphaFoldDB" id="A0A9P1EJT9"/>
<evidence type="ECO:0000256" key="1">
    <source>
        <dbReference type="ARBA" id="ARBA00007766"/>
    </source>
</evidence>
<feature type="signal peptide" evidence="5">
    <location>
        <begin position="1"/>
        <end position="30"/>
    </location>
</feature>
<dbReference type="GO" id="GO:0004867">
    <property type="term" value="F:serine-type endopeptidase inhibitor activity"/>
    <property type="evidence" value="ECO:0007669"/>
    <property type="project" value="UniProtKB-KW"/>
</dbReference>
<organism evidence="6 7">
    <name type="scientific">Cuscuta europaea</name>
    <name type="common">European dodder</name>
    <dbReference type="NCBI Taxonomy" id="41803"/>
    <lineage>
        <taxon>Eukaryota</taxon>
        <taxon>Viridiplantae</taxon>
        <taxon>Streptophyta</taxon>
        <taxon>Embryophyta</taxon>
        <taxon>Tracheophyta</taxon>
        <taxon>Spermatophyta</taxon>
        <taxon>Magnoliopsida</taxon>
        <taxon>eudicotyledons</taxon>
        <taxon>Gunneridae</taxon>
        <taxon>Pentapetalae</taxon>
        <taxon>asterids</taxon>
        <taxon>lamiids</taxon>
        <taxon>Solanales</taxon>
        <taxon>Convolvulaceae</taxon>
        <taxon>Cuscuteae</taxon>
        <taxon>Cuscuta</taxon>
        <taxon>Cuscuta subgen. Cuscuta</taxon>
    </lineage>
</organism>
<keyword evidence="7" id="KW-1185">Reference proteome</keyword>
<keyword evidence="2" id="KW-0646">Protease inhibitor</keyword>
<evidence type="ECO:0000313" key="7">
    <source>
        <dbReference type="Proteomes" id="UP001152484"/>
    </source>
</evidence>
<proteinExistence type="inferred from homology"/>
<dbReference type="PANTHER" id="PTHR33832">
    <property type="entry name" value="SERINE-TYPE ENDOPEPTIDASE INHIBITOR"/>
    <property type="match status" value="1"/>
</dbReference>
<name>A0A9P1EJT9_CUSEU</name>
<comment type="similarity">
    <text evidence="1">Belongs to the protease inhibitor I20 (potato type II proteinase inhibitor) family.</text>
</comment>
<dbReference type="Proteomes" id="UP001152484">
    <property type="component" value="Unassembled WGS sequence"/>
</dbReference>
<dbReference type="Gene3D" id="3.30.60.30">
    <property type="match status" value="1"/>
</dbReference>
<evidence type="ECO:0000256" key="3">
    <source>
        <dbReference type="ARBA" id="ARBA00022900"/>
    </source>
</evidence>
<evidence type="ECO:0000256" key="4">
    <source>
        <dbReference type="ARBA" id="ARBA00023157"/>
    </source>
</evidence>
<dbReference type="Pfam" id="PF02428">
    <property type="entry name" value="Prot_inhib_II"/>
    <property type="match status" value="1"/>
</dbReference>
<comment type="caution">
    <text evidence="6">The sequence shown here is derived from an EMBL/GenBank/DDBJ whole genome shotgun (WGS) entry which is preliminary data.</text>
</comment>
<dbReference type="SUPFAM" id="SSF100897">
    <property type="entry name" value="Plant proteinase inhibitors"/>
    <property type="match status" value="1"/>
</dbReference>
<protein>
    <submittedName>
        <fullName evidence="6">Uncharacterized protein</fullName>
    </submittedName>
</protein>
<keyword evidence="4" id="KW-1015">Disulfide bond</keyword>
<keyword evidence="5" id="KW-0732">Signal</keyword>
<feature type="chain" id="PRO_5040229358" evidence="5">
    <location>
        <begin position="31"/>
        <end position="79"/>
    </location>
</feature>
<dbReference type="PANTHER" id="PTHR33832:SF15">
    <property type="entry name" value="SERINE-TYPE ENDOPEPTIDASE INHIBITOR"/>
    <property type="match status" value="1"/>
</dbReference>
<gene>
    <name evidence="6" type="ORF">CEURO_LOCUS19135</name>
</gene>
<evidence type="ECO:0000313" key="6">
    <source>
        <dbReference type="EMBL" id="CAH9111211.1"/>
    </source>
</evidence>
<dbReference type="InterPro" id="IPR003465">
    <property type="entry name" value="Prot_inh_I20"/>
</dbReference>
<evidence type="ECO:0000256" key="2">
    <source>
        <dbReference type="ARBA" id="ARBA00022690"/>
    </source>
</evidence>
<evidence type="ECO:0000256" key="5">
    <source>
        <dbReference type="SAM" id="SignalP"/>
    </source>
</evidence>
<reference evidence="6" key="1">
    <citation type="submission" date="2022-07" db="EMBL/GenBank/DDBJ databases">
        <authorList>
            <person name="Macas J."/>
            <person name="Novak P."/>
            <person name="Neumann P."/>
        </authorList>
    </citation>
    <scope>NUCLEOTIDE SEQUENCE</scope>
</reference>
<sequence length="79" mass="8831">MAACNKVVFFTILLLSGILFLENKVEHVSAQICTADCAPGVEYMICPPKKRTKPNCTNCCRAKNNRCQLYRSDNSQICT</sequence>
<keyword evidence="3" id="KW-0722">Serine protease inhibitor</keyword>
<dbReference type="EMBL" id="CAMAPE010000054">
    <property type="protein sequence ID" value="CAH9111211.1"/>
    <property type="molecule type" value="Genomic_DNA"/>
</dbReference>